<dbReference type="InterPro" id="IPR049730">
    <property type="entry name" value="SNF2/RAD54-like_C"/>
</dbReference>
<feature type="domain" description="SWIM-type" evidence="3">
    <location>
        <begin position="50"/>
        <end position="87"/>
    </location>
</feature>
<dbReference type="PROSITE" id="PS51192">
    <property type="entry name" value="HELICASE_ATP_BIND_1"/>
    <property type="match status" value="1"/>
</dbReference>
<dbReference type="Pfam" id="PF00271">
    <property type="entry name" value="Helicase_C"/>
    <property type="match status" value="1"/>
</dbReference>
<evidence type="ECO:0000313" key="7">
    <source>
        <dbReference type="Proteomes" id="UP000001505"/>
    </source>
</evidence>
<dbReference type="PROSITE" id="PS50966">
    <property type="entry name" value="ZF_SWIM"/>
    <property type="match status" value="1"/>
</dbReference>
<keyword evidence="7" id="KW-1185">Reference proteome</keyword>
<dbReference type="InterPro" id="IPR007527">
    <property type="entry name" value="Znf_SWIM"/>
</dbReference>
<dbReference type="Pfam" id="PF00176">
    <property type="entry name" value="SNF2-rel_dom"/>
    <property type="match status" value="1"/>
</dbReference>
<dbReference type="HOGENOM" id="CLU_271671_0_0_0"/>
<dbReference type="GO" id="GO:0005524">
    <property type="term" value="F:ATP binding"/>
    <property type="evidence" value="ECO:0007669"/>
    <property type="project" value="InterPro"/>
</dbReference>
<dbReference type="Proteomes" id="UP000001505">
    <property type="component" value="Chromosome"/>
</dbReference>
<dbReference type="PANTHER" id="PTHR10799">
    <property type="entry name" value="SNF2/RAD54 HELICASE FAMILY"/>
    <property type="match status" value="1"/>
</dbReference>
<sequence>MASKLPEKFQPFKEEALKLLSETCVAAMEFSGGTYQVQIVLPKEGNSVWSFIQFDDKHKLKDCFCSCEDRGDVAACPHLAAALLAIYGSHRRPLHVRFERSFWHALAQIAYQEFGDDLSMVSRQGKLIRIGSFCEIMPLTEKGEKELRERLLERPVETEETSLKFSNLSIHEIQRWKEGRPSRSLSFELSFWNDLAHWLMLEQELNRPFEVTFNYDEEGFPSRINVFFTDMEGWIEIDRKWWPDLVPVLESVNAPLVVQSMQESIKAITFDDERLQFQIVPGSMDRSDELISQGVVVGQWIYLPKVGFYLKEKHPLLLKSLAVEEVLDQYGDLVAELMTSKPLHLHPMDVAYDLSFDSEWNLQIKMTLPGVGMLDAIFGHWGYSKTGGFFYLDGVIFNRVKTEIEADKVVSFVSSHKHWLDQQPGFQIHLAGIETTLVYEMSDKGELTLSRAALIEDGEEGKDFGQWVYLKERGFYPKSLSHLQLPIEDQLVIPSAQLPFFLRKHREDLEAVPGMFSQNCPVKQSGLKVELLNPETIIITPMFKLHDGVDPEHIQYFEEFVYQKGKGFAVLPPELRLPDRFMHIVTITKDAFPAFLTLEIEQMKDSILELDPQLRRDAAMQLVIEAVVKKGKAYEVNAYYQTTAGRISVKDICETLKSGRRFLFSNAGLVDTKQARFQWMKEASVGEPMRLMPLDLIRLAAFDPPTVLSGKGVLDELISSQTAIFPDCSLLKSQLRPYQELGVKWLWFLYQSGLSGLLCDDMGLGKTHQSMALIAAARKSQVRPQPFLIVCPTSVIYHWEDKLKEFLPQLTVRTFHGTGRSMEGFHKEDDILLTSYGIWRREVKALSKIRFDVAVFDEIQSAKNQKSRIHLSLKDVRANVKVGLTGTPIENRLRELKSLFDLILPGYMMQEKAFRDFFVIPIEKEKSQERRELLSRFIKPFILRRRKEEVLLDLPEKVEQVAHCELSLDQKILYAELLDKMRGNLIRELNDQTSPIPYLHVFSLLSSLKQICNHPAAYLKNPVDYDKYQSGKWELFKELISEALESDQKVVVFSQYLAMLDIMQQYLDEQRIGYATIRGATLDRGEVVRRFNADSRCKVFLGSLQAAGLGIDLTAASVVIHYDRWWNAAREDQATDRVHRIGQQRGVQVFKLVTLGTFEERIDEMITRKGRLMEEVIGVDDHRFMKAFDRQELIELLSFTGLEK</sequence>
<feature type="domain" description="Helicase C-terminal" evidence="5">
    <location>
        <begin position="1035"/>
        <end position="1183"/>
    </location>
</feature>
<keyword evidence="2" id="KW-0479">Metal-binding</keyword>
<reference evidence="6 7" key="1">
    <citation type="journal article" date="2010" name="PLoS ONE">
        <title>The Waddlia genome: a window into chlamydial biology.</title>
        <authorList>
            <person name="Bertelli C."/>
            <person name="Collyn F."/>
            <person name="Croxatto A."/>
            <person name="Ruckert C."/>
            <person name="Polkinghorne A."/>
            <person name="Kebbi-Beghdadi C."/>
            <person name="Goesmann A."/>
            <person name="Vaughan L."/>
            <person name="Greub G."/>
        </authorList>
    </citation>
    <scope>NUCLEOTIDE SEQUENCE [LARGE SCALE GENOMIC DNA]</scope>
    <source>
        <strain evidence="7">ATCC VR-1470 / WSU 86-1044</strain>
    </source>
</reference>
<proteinExistence type="predicted"/>
<organism evidence="6 7">
    <name type="scientific">Waddlia chondrophila (strain ATCC VR-1470 / WSU 86-1044)</name>
    <dbReference type="NCBI Taxonomy" id="716544"/>
    <lineage>
        <taxon>Bacteria</taxon>
        <taxon>Pseudomonadati</taxon>
        <taxon>Chlamydiota</taxon>
        <taxon>Chlamydiia</taxon>
        <taxon>Parachlamydiales</taxon>
        <taxon>Waddliaceae</taxon>
        <taxon>Waddlia</taxon>
    </lineage>
</organism>
<dbReference type="RefSeq" id="WP_013182678.1">
    <property type="nucleotide sequence ID" value="NC_014225.1"/>
</dbReference>
<keyword evidence="2" id="KW-0862">Zinc</keyword>
<evidence type="ECO:0000256" key="2">
    <source>
        <dbReference type="PROSITE-ProRule" id="PRU00325"/>
    </source>
</evidence>
<evidence type="ECO:0000313" key="6">
    <source>
        <dbReference type="EMBL" id="ADI38972.1"/>
    </source>
</evidence>
<dbReference type="OrthoDB" id="18878at2"/>
<dbReference type="STRING" id="716544.wcw_1627"/>
<keyword evidence="2" id="KW-0863">Zinc-finger</keyword>
<gene>
    <name evidence="6" type="ordered locus">wcw_1627</name>
</gene>
<dbReference type="GO" id="GO:0016787">
    <property type="term" value="F:hydrolase activity"/>
    <property type="evidence" value="ECO:0007669"/>
    <property type="project" value="UniProtKB-KW"/>
</dbReference>
<dbReference type="KEGG" id="wch:wcw_1627"/>
<dbReference type="InterPro" id="IPR014001">
    <property type="entry name" value="Helicase_ATP-bd"/>
</dbReference>
<dbReference type="CDD" id="cd18793">
    <property type="entry name" value="SF2_C_SNF"/>
    <property type="match status" value="1"/>
</dbReference>
<protein>
    <submittedName>
        <fullName evidence="6">Putative SNF2-family protein</fullName>
    </submittedName>
</protein>
<dbReference type="InterPro" id="IPR000330">
    <property type="entry name" value="SNF2_N"/>
</dbReference>
<feature type="domain" description="Helicase ATP-binding" evidence="4">
    <location>
        <begin position="747"/>
        <end position="906"/>
    </location>
</feature>
<dbReference type="SUPFAM" id="SSF52540">
    <property type="entry name" value="P-loop containing nucleoside triphosphate hydrolases"/>
    <property type="match status" value="2"/>
</dbReference>
<dbReference type="PROSITE" id="PS51194">
    <property type="entry name" value="HELICASE_CTER"/>
    <property type="match status" value="1"/>
</dbReference>
<dbReference type="eggNOG" id="COG0553">
    <property type="taxonomic scope" value="Bacteria"/>
</dbReference>
<dbReference type="InterPro" id="IPR027417">
    <property type="entry name" value="P-loop_NTPase"/>
</dbReference>
<evidence type="ECO:0000259" key="3">
    <source>
        <dbReference type="PROSITE" id="PS50966"/>
    </source>
</evidence>
<evidence type="ECO:0000259" key="4">
    <source>
        <dbReference type="PROSITE" id="PS51192"/>
    </source>
</evidence>
<dbReference type="Gene3D" id="3.40.50.300">
    <property type="entry name" value="P-loop containing nucleotide triphosphate hydrolases"/>
    <property type="match status" value="1"/>
</dbReference>
<dbReference type="SMART" id="SM00487">
    <property type="entry name" value="DEXDc"/>
    <property type="match status" value="1"/>
</dbReference>
<keyword evidence="1" id="KW-0378">Hydrolase</keyword>
<dbReference type="AlphaFoldDB" id="D6YSC7"/>
<name>D6YSC7_WADCW</name>
<accession>D6YSC7</accession>
<dbReference type="SMART" id="SM00490">
    <property type="entry name" value="HELICc"/>
    <property type="match status" value="1"/>
</dbReference>
<dbReference type="InterPro" id="IPR038718">
    <property type="entry name" value="SNF2-like_sf"/>
</dbReference>
<dbReference type="Gene3D" id="3.40.50.10810">
    <property type="entry name" value="Tandem AAA-ATPase domain"/>
    <property type="match status" value="1"/>
</dbReference>
<evidence type="ECO:0000259" key="5">
    <source>
        <dbReference type="PROSITE" id="PS51194"/>
    </source>
</evidence>
<dbReference type="GO" id="GO:0008270">
    <property type="term" value="F:zinc ion binding"/>
    <property type="evidence" value="ECO:0007669"/>
    <property type="project" value="UniProtKB-KW"/>
</dbReference>
<dbReference type="EMBL" id="CP001928">
    <property type="protein sequence ID" value="ADI38972.1"/>
    <property type="molecule type" value="Genomic_DNA"/>
</dbReference>
<dbReference type="InterPro" id="IPR001650">
    <property type="entry name" value="Helicase_C-like"/>
</dbReference>
<evidence type="ECO:0000256" key="1">
    <source>
        <dbReference type="ARBA" id="ARBA00022801"/>
    </source>
</evidence>